<comment type="subcellular location">
    <subcellularLocation>
        <location evidence="1">Secreted</location>
    </subcellularLocation>
</comment>
<dbReference type="Pfam" id="PF00151">
    <property type="entry name" value="Lipase"/>
    <property type="match status" value="1"/>
</dbReference>
<comment type="similarity">
    <text evidence="2 4">Belongs to the AB hydrolase superfamily. Lipase family.</text>
</comment>
<gene>
    <name evidence="6" type="ORF">ABMA27_012342</name>
</gene>
<dbReference type="InterPro" id="IPR000734">
    <property type="entry name" value="TAG_lipase"/>
</dbReference>
<dbReference type="Proteomes" id="UP001549920">
    <property type="component" value="Unassembled WGS sequence"/>
</dbReference>
<dbReference type="InterPro" id="IPR013818">
    <property type="entry name" value="Lipase"/>
</dbReference>
<keyword evidence="7" id="KW-1185">Reference proteome</keyword>
<accession>A0ABR3H0Y9</accession>
<organism evidence="6 7">
    <name type="scientific">Loxostege sticticalis</name>
    <name type="common">Beet webworm moth</name>
    <dbReference type="NCBI Taxonomy" id="481309"/>
    <lineage>
        <taxon>Eukaryota</taxon>
        <taxon>Metazoa</taxon>
        <taxon>Ecdysozoa</taxon>
        <taxon>Arthropoda</taxon>
        <taxon>Hexapoda</taxon>
        <taxon>Insecta</taxon>
        <taxon>Pterygota</taxon>
        <taxon>Neoptera</taxon>
        <taxon>Endopterygota</taxon>
        <taxon>Lepidoptera</taxon>
        <taxon>Glossata</taxon>
        <taxon>Ditrysia</taxon>
        <taxon>Pyraloidea</taxon>
        <taxon>Crambidae</taxon>
        <taxon>Pyraustinae</taxon>
        <taxon>Loxostege</taxon>
    </lineage>
</organism>
<keyword evidence="3" id="KW-0964">Secreted</keyword>
<evidence type="ECO:0000256" key="1">
    <source>
        <dbReference type="ARBA" id="ARBA00004613"/>
    </source>
</evidence>
<dbReference type="CDD" id="cd00707">
    <property type="entry name" value="Pancreat_lipase_like"/>
    <property type="match status" value="1"/>
</dbReference>
<reference evidence="6 7" key="1">
    <citation type="submission" date="2024-06" db="EMBL/GenBank/DDBJ databases">
        <title>A chromosome-level genome assembly of beet webworm, Loxostege sticticalis.</title>
        <authorList>
            <person name="Zhang Y."/>
        </authorList>
    </citation>
    <scope>NUCLEOTIDE SEQUENCE [LARGE SCALE GENOMIC DNA]</scope>
    <source>
        <strain evidence="6">AQ026</strain>
        <tissue evidence="6">Whole body</tissue>
    </source>
</reference>
<dbReference type="EMBL" id="JBEUOH010000030">
    <property type="protein sequence ID" value="KAL0858473.1"/>
    <property type="molecule type" value="Genomic_DNA"/>
</dbReference>
<evidence type="ECO:0000259" key="5">
    <source>
        <dbReference type="Pfam" id="PF00151"/>
    </source>
</evidence>
<dbReference type="InterPro" id="IPR029058">
    <property type="entry name" value="AB_hydrolase_fold"/>
</dbReference>
<evidence type="ECO:0000256" key="2">
    <source>
        <dbReference type="ARBA" id="ARBA00010701"/>
    </source>
</evidence>
<dbReference type="PANTHER" id="PTHR11610">
    <property type="entry name" value="LIPASE"/>
    <property type="match status" value="1"/>
</dbReference>
<proteinExistence type="inferred from homology"/>
<evidence type="ECO:0000313" key="6">
    <source>
        <dbReference type="EMBL" id="KAL0858473.1"/>
    </source>
</evidence>
<evidence type="ECO:0000313" key="7">
    <source>
        <dbReference type="Proteomes" id="UP001549920"/>
    </source>
</evidence>
<evidence type="ECO:0000256" key="4">
    <source>
        <dbReference type="RuleBase" id="RU004262"/>
    </source>
</evidence>
<sequence>MAPGRLVPRGRTCLVARKLGMASTAPRMDLASFQLHPEWIPWPPANWFPEEAPSWWPESLEWPPAHPDWIPWPPSHPESIPWPPTHPEWIPWPPANWFPEERPSWWPDNWSWPPNHPDFIPTNPDDLPPSWWPEKLPWPPQHPESIQHPDSIPWPPQKPSWWPENRPWPPQRPRWDWPPRPSHPEWIPWPPAGWFPEEAPTWWPEGWEWPPRPTWPPTHPESIPWPPANWFPEDAPSWWPEGWEWPPRPTWPPSHPESIPWPPANWFPEEAPSWWPENVAWPPSHPEWIPWPPTHPEWIPWPPTHPEWIPWPPQHPDWIPTNPDDLPYLPSRDNRFHLFTRANPSMSQPLIYKNNYVLAVSNFDASKRTVVLIHDLGGSATSQFNAILVPAILSAADVNVIIVDWSYGANSETAVSTFYSVLSGRFVAYFIRWLSEYSNADLANFHLVGVGIGGLNAGFIGLNLRRKVGYITALDPPRGPSITSLLPPLNPNVALYTEVIHTDADESGYAQPLGDVDFYPNGGINQPGCGNDSACNRQRSVYFFAESVQTGGFTGVRCNSYRDALESNCYGSDTLQMGGLEPKTGSSGVFYVRTNAIPPFSQG</sequence>
<feature type="domain" description="Lipase" evidence="5">
    <location>
        <begin position="333"/>
        <end position="578"/>
    </location>
</feature>
<dbReference type="SUPFAM" id="SSF53474">
    <property type="entry name" value="alpha/beta-Hydrolases"/>
    <property type="match status" value="1"/>
</dbReference>
<dbReference type="PRINTS" id="PR00821">
    <property type="entry name" value="TAGLIPASE"/>
</dbReference>
<protein>
    <recommendedName>
        <fullName evidence="5">Lipase domain-containing protein</fullName>
    </recommendedName>
</protein>
<dbReference type="InterPro" id="IPR033906">
    <property type="entry name" value="Lipase_N"/>
</dbReference>
<name>A0ABR3H0Y9_LOXSC</name>
<dbReference type="Gene3D" id="3.40.50.1820">
    <property type="entry name" value="alpha/beta hydrolase"/>
    <property type="match status" value="1"/>
</dbReference>
<comment type="caution">
    <text evidence="6">The sequence shown here is derived from an EMBL/GenBank/DDBJ whole genome shotgun (WGS) entry which is preliminary data.</text>
</comment>
<dbReference type="PANTHER" id="PTHR11610:SF173">
    <property type="entry name" value="LIPASE DOMAIN-CONTAINING PROTEIN-RELATED"/>
    <property type="match status" value="1"/>
</dbReference>
<evidence type="ECO:0000256" key="3">
    <source>
        <dbReference type="ARBA" id="ARBA00022525"/>
    </source>
</evidence>